<dbReference type="EMBL" id="VUNS01000020">
    <property type="protein sequence ID" value="MST98511.1"/>
    <property type="molecule type" value="Genomic_DNA"/>
</dbReference>
<accession>A0A844G7H0</accession>
<dbReference type="Proteomes" id="UP000435649">
    <property type="component" value="Unassembled WGS sequence"/>
</dbReference>
<evidence type="ECO:0000313" key="2">
    <source>
        <dbReference type="Proteomes" id="UP000435649"/>
    </source>
</evidence>
<protein>
    <submittedName>
        <fullName evidence="1">Uncharacterized protein</fullName>
    </submittedName>
</protein>
<evidence type="ECO:0000313" key="1">
    <source>
        <dbReference type="EMBL" id="MST98511.1"/>
    </source>
</evidence>
<dbReference type="RefSeq" id="WP_106054107.1">
    <property type="nucleotide sequence ID" value="NZ_VUNS01000020.1"/>
</dbReference>
<keyword evidence="2" id="KW-1185">Reference proteome</keyword>
<gene>
    <name evidence="1" type="ORF">FYJ85_15830</name>
</gene>
<comment type="caution">
    <text evidence="1">The sequence shown here is derived from an EMBL/GenBank/DDBJ whole genome shotgun (WGS) entry which is preliminary data.</text>
</comment>
<proteinExistence type="predicted"/>
<reference evidence="1 2" key="1">
    <citation type="submission" date="2019-08" db="EMBL/GenBank/DDBJ databases">
        <title>In-depth cultivation of the pig gut microbiome towards novel bacterial diversity and tailored functional studies.</title>
        <authorList>
            <person name="Wylensek D."/>
            <person name="Hitch T.C.A."/>
            <person name="Clavel T."/>
        </authorList>
    </citation>
    <scope>NUCLEOTIDE SEQUENCE [LARGE SCALE GENOMIC DNA]</scope>
    <source>
        <strain evidence="1 2">BBE-744-WT-12</strain>
    </source>
</reference>
<sequence>MENAATMETLLSEIRLVLQGLLDAGYNEQFERVIYNASSDFHINFPDDKEYFALFVEAGVLKFFAFDTKEEAERRINSFTDKLDDSTQYRIVSRSVAEMIGREHEYYQYQEAMADSDDEAAEYRQRQKEIIDFVFSSK</sequence>
<name>A0A844G7H0_9BACT</name>
<organism evidence="1 2">
    <name type="scientific">Victivallis lenta</name>
    <dbReference type="NCBI Taxonomy" id="2606640"/>
    <lineage>
        <taxon>Bacteria</taxon>
        <taxon>Pseudomonadati</taxon>
        <taxon>Lentisphaerota</taxon>
        <taxon>Lentisphaeria</taxon>
        <taxon>Victivallales</taxon>
        <taxon>Victivallaceae</taxon>
        <taxon>Victivallis</taxon>
    </lineage>
</organism>
<dbReference type="AlphaFoldDB" id="A0A844G7H0"/>